<evidence type="ECO:0000313" key="1">
    <source>
        <dbReference type="EMBL" id="JAD80115.1"/>
    </source>
</evidence>
<organism evidence="1">
    <name type="scientific">Arundo donax</name>
    <name type="common">Giant reed</name>
    <name type="synonym">Donax arundinaceus</name>
    <dbReference type="NCBI Taxonomy" id="35708"/>
    <lineage>
        <taxon>Eukaryota</taxon>
        <taxon>Viridiplantae</taxon>
        <taxon>Streptophyta</taxon>
        <taxon>Embryophyta</taxon>
        <taxon>Tracheophyta</taxon>
        <taxon>Spermatophyta</taxon>
        <taxon>Magnoliopsida</taxon>
        <taxon>Liliopsida</taxon>
        <taxon>Poales</taxon>
        <taxon>Poaceae</taxon>
        <taxon>PACMAD clade</taxon>
        <taxon>Arundinoideae</taxon>
        <taxon>Arundineae</taxon>
        <taxon>Arundo</taxon>
    </lineage>
</organism>
<dbReference type="EMBL" id="GBRH01217780">
    <property type="protein sequence ID" value="JAD80115.1"/>
    <property type="molecule type" value="Transcribed_RNA"/>
</dbReference>
<name>A0A0A9D3C0_ARUDO</name>
<accession>A0A0A9D3C0</accession>
<protein>
    <submittedName>
        <fullName evidence="1">Uncharacterized protein</fullName>
    </submittedName>
</protein>
<proteinExistence type="predicted"/>
<reference evidence="1" key="2">
    <citation type="journal article" date="2015" name="Data Brief">
        <title>Shoot transcriptome of the giant reed, Arundo donax.</title>
        <authorList>
            <person name="Barrero R.A."/>
            <person name="Guerrero F.D."/>
            <person name="Moolhuijzen P."/>
            <person name="Goolsby J.A."/>
            <person name="Tidwell J."/>
            <person name="Bellgard S.E."/>
            <person name="Bellgard M.I."/>
        </authorList>
    </citation>
    <scope>NUCLEOTIDE SEQUENCE</scope>
    <source>
        <tissue evidence="1">Shoot tissue taken approximately 20 cm above the soil surface</tissue>
    </source>
</reference>
<reference evidence="1" key="1">
    <citation type="submission" date="2014-09" db="EMBL/GenBank/DDBJ databases">
        <authorList>
            <person name="Magalhaes I.L.F."/>
            <person name="Oliveira U."/>
            <person name="Santos F.R."/>
            <person name="Vidigal T.H.D.A."/>
            <person name="Brescovit A.D."/>
            <person name="Santos A.J."/>
        </authorList>
    </citation>
    <scope>NUCLEOTIDE SEQUENCE</scope>
    <source>
        <tissue evidence="1">Shoot tissue taken approximately 20 cm above the soil surface</tissue>
    </source>
</reference>
<dbReference type="AlphaFoldDB" id="A0A0A9D3C0"/>
<sequence>MMLRHAGFVARRPKSISQMRLHGLLRSAMLSLPL</sequence>